<dbReference type="InterPro" id="IPR000182">
    <property type="entry name" value="GNAT_dom"/>
</dbReference>
<dbReference type="Pfam" id="PF00583">
    <property type="entry name" value="Acetyltransf_1"/>
    <property type="match status" value="1"/>
</dbReference>
<dbReference type="AlphaFoldDB" id="A0A1T4Q3H2"/>
<gene>
    <name evidence="2" type="ORF">SAMN02745191_2270</name>
</gene>
<accession>A0A1T4Q3H2</accession>
<dbReference type="EMBL" id="FUWY01000008">
    <property type="protein sequence ID" value="SJZ97758.1"/>
    <property type="molecule type" value="Genomic_DNA"/>
</dbReference>
<dbReference type="RefSeq" id="WP_200804814.1">
    <property type="nucleotide sequence ID" value="NZ_FUWY01000008.1"/>
</dbReference>
<dbReference type="Proteomes" id="UP000243297">
    <property type="component" value="Unassembled WGS sequence"/>
</dbReference>
<proteinExistence type="predicted"/>
<dbReference type="GO" id="GO:0016747">
    <property type="term" value="F:acyltransferase activity, transferring groups other than amino-acyl groups"/>
    <property type="evidence" value="ECO:0007669"/>
    <property type="project" value="InterPro"/>
</dbReference>
<evidence type="ECO:0000313" key="3">
    <source>
        <dbReference type="Proteomes" id="UP000243297"/>
    </source>
</evidence>
<feature type="domain" description="N-acetyltransferase" evidence="1">
    <location>
        <begin position="6"/>
        <end position="153"/>
    </location>
</feature>
<dbReference type="PROSITE" id="PS51186">
    <property type="entry name" value="GNAT"/>
    <property type="match status" value="1"/>
</dbReference>
<organism evidence="2 3">
    <name type="scientific">Anaerorhabdus furcosa</name>
    <dbReference type="NCBI Taxonomy" id="118967"/>
    <lineage>
        <taxon>Bacteria</taxon>
        <taxon>Bacillati</taxon>
        <taxon>Bacillota</taxon>
        <taxon>Erysipelotrichia</taxon>
        <taxon>Erysipelotrichales</taxon>
        <taxon>Erysipelotrichaceae</taxon>
        <taxon>Anaerorhabdus</taxon>
    </lineage>
</organism>
<dbReference type="STRING" id="118967.SAMN02745191_2270"/>
<evidence type="ECO:0000313" key="2">
    <source>
        <dbReference type="EMBL" id="SJZ97758.1"/>
    </source>
</evidence>
<protein>
    <submittedName>
        <fullName evidence="2">Acetyltransferase (GNAT) domain-containing protein</fullName>
    </submittedName>
</protein>
<dbReference type="Gene3D" id="3.40.630.30">
    <property type="match status" value="1"/>
</dbReference>
<dbReference type="CDD" id="cd04301">
    <property type="entry name" value="NAT_SF"/>
    <property type="match status" value="1"/>
</dbReference>
<evidence type="ECO:0000259" key="1">
    <source>
        <dbReference type="PROSITE" id="PS51186"/>
    </source>
</evidence>
<reference evidence="3" key="1">
    <citation type="submission" date="2017-02" db="EMBL/GenBank/DDBJ databases">
        <authorList>
            <person name="Varghese N."/>
            <person name="Submissions S."/>
        </authorList>
    </citation>
    <scope>NUCLEOTIDE SEQUENCE [LARGE SCALE GENOMIC DNA]</scope>
    <source>
        <strain evidence="3">ATCC 25662</strain>
    </source>
</reference>
<keyword evidence="2" id="KW-0808">Transferase</keyword>
<name>A0A1T4Q3H2_9FIRM</name>
<keyword evidence="3" id="KW-1185">Reference proteome</keyword>
<dbReference type="InterPro" id="IPR016181">
    <property type="entry name" value="Acyl_CoA_acyltransferase"/>
</dbReference>
<sequence>MIEKIEIFRLLDHPNTKEELAAWFHEKWNIPCLTYLESMELCLSKQSMIPQWYFVQHNNRIIAGCGVIENDFHNRKDLTPNLCALYVETEYRGLGIAGKLLNFVCNDMKERKIEALYLVTDHSSFYERYEWKFLCRVQGDGELEVSRMYVHYC</sequence>
<dbReference type="SUPFAM" id="SSF55729">
    <property type="entry name" value="Acyl-CoA N-acyltransferases (Nat)"/>
    <property type="match status" value="1"/>
</dbReference>